<dbReference type="GO" id="GO:0051537">
    <property type="term" value="F:2 iron, 2 sulfur cluster binding"/>
    <property type="evidence" value="ECO:0007669"/>
    <property type="project" value="InterPro"/>
</dbReference>
<evidence type="ECO:0000259" key="1">
    <source>
        <dbReference type="PROSITE" id="PS51085"/>
    </source>
</evidence>
<dbReference type="CDD" id="cd00207">
    <property type="entry name" value="fer2"/>
    <property type="match status" value="1"/>
</dbReference>
<evidence type="ECO:0000313" key="3">
    <source>
        <dbReference type="Proteomes" id="UP000075799"/>
    </source>
</evidence>
<protein>
    <recommendedName>
        <fullName evidence="1">2Fe-2S ferredoxin-type domain-containing protein</fullName>
    </recommendedName>
</protein>
<dbReference type="SUPFAM" id="SSF54292">
    <property type="entry name" value="2Fe-2S ferredoxin-like"/>
    <property type="match status" value="1"/>
</dbReference>
<dbReference type="AlphaFoldDB" id="A0A161PU91"/>
<proteinExistence type="predicted"/>
<comment type="caution">
    <text evidence="2">The sequence shown here is derived from an EMBL/GenBank/DDBJ whole genome shotgun (WGS) entry which is preliminary data.</text>
</comment>
<gene>
    <name evidence="2" type="ORF">AZI87_04190</name>
</gene>
<dbReference type="Gene3D" id="3.10.20.30">
    <property type="match status" value="1"/>
</dbReference>
<dbReference type="InterPro" id="IPR001041">
    <property type="entry name" value="2Fe-2S_ferredoxin-type"/>
</dbReference>
<dbReference type="EMBL" id="LUKD01000001">
    <property type="protein sequence ID" value="KYG68456.1"/>
    <property type="molecule type" value="Genomic_DNA"/>
</dbReference>
<dbReference type="RefSeq" id="WP_063205150.1">
    <property type="nucleotide sequence ID" value="NZ_LUKD01000001.1"/>
</dbReference>
<organism evidence="2 3">
    <name type="scientific">Bdellovibrio bacteriovorus</name>
    <dbReference type="NCBI Taxonomy" id="959"/>
    <lineage>
        <taxon>Bacteria</taxon>
        <taxon>Pseudomonadati</taxon>
        <taxon>Bdellovibrionota</taxon>
        <taxon>Bdellovibrionia</taxon>
        <taxon>Bdellovibrionales</taxon>
        <taxon>Pseudobdellovibrionaceae</taxon>
        <taxon>Bdellovibrio</taxon>
    </lineage>
</organism>
<dbReference type="OrthoDB" id="9806195at2"/>
<name>A0A161PU91_BDEBC</name>
<accession>A0A161PU91</accession>
<dbReference type="InterPro" id="IPR012675">
    <property type="entry name" value="Beta-grasp_dom_sf"/>
</dbReference>
<feature type="domain" description="2Fe-2S ferredoxin-type" evidence="1">
    <location>
        <begin position="4"/>
        <end position="87"/>
    </location>
</feature>
<sequence>MMGMKVKFIIEGKATEVIAEEGRTLLDLALIAQINPPYSCMEGTCGTCGAAVEEGKTSADVEGTQIIRTCQAVPWSEYVVVNYDKKSSP</sequence>
<dbReference type="PROSITE" id="PS51085">
    <property type="entry name" value="2FE2S_FER_2"/>
    <property type="match status" value="1"/>
</dbReference>
<dbReference type="Pfam" id="PF00111">
    <property type="entry name" value="Fer2"/>
    <property type="match status" value="1"/>
</dbReference>
<dbReference type="InterPro" id="IPR036010">
    <property type="entry name" value="2Fe-2S_ferredoxin-like_sf"/>
</dbReference>
<dbReference type="PROSITE" id="PS00197">
    <property type="entry name" value="2FE2S_FER_1"/>
    <property type="match status" value="1"/>
</dbReference>
<reference evidence="2 3" key="1">
    <citation type="submission" date="2016-03" db="EMBL/GenBank/DDBJ databases">
        <authorList>
            <person name="Ploux O."/>
        </authorList>
    </citation>
    <scope>NUCLEOTIDE SEQUENCE [LARGE SCALE GENOMIC DNA]</scope>
    <source>
        <strain evidence="2 3">EC13</strain>
    </source>
</reference>
<evidence type="ECO:0000313" key="2">
    <source>
        <dbReference type="EMBL" id="KYG68456.1"/>
    </source>
</evidence>
<dbReference type="InterPro" id="IPR006058">
    <property type="entry name" value="2Fe2S_fd_BS"/>
</dbReference>
<dbReference type="Proteomes" id="UP000075799">
    <property type="component" value="Unassembled WGS sequence"/>
</dbReference>